<evidence type="ECO:0000313" key="1">
    <source>
        <dbReference type="EMBL" id="MDF1611596.1"/>
    </source>
</evidence>
<dbReference type="InterPro" id="IPR036390">
    <property type="entry name" value="WH_DNA-bd_sf"/>
</dbReference>
<dbReference type="InterPro" id="IPR030489">
    <property type="entry name" value="TR_Rrf2-type_CS"/>
</dbReference>
<dbReference type="RefSeq" id="WP_321535363.1">
    <property type="nucleotide sequence ID" value="NZ_JARGDL010000005.1"/>
</dbReference>
<dbReference type="Proteomes" id="UP001221302">
    <property type="component" value="Unassembled WGS sequence"/>
</dbReference>
<dbReference type="InterPro" id="IPR000944">
    <property type="entry name" value="Tscrpt_reg_Rrf2"/>
</dbReference>
<dbReference type="PROSITE" id="PS51197">
    <property type="entry name" value="HTH_RRF2_2"/>
    <property type="match status" value="1"/>
</dbReference>
<dbReference type="SUPFAM" id="SSF46785">
    <property type="entry name" value="Winged helix' DNA-binding domain"/>
    <property type="match status" value="1"/>
</dbReference>
<dbReference type="Pfam" id="PF02082">
    <property type="entry name" value="Rrf2"/>
    <property type="match status" value="1"/>
</dbReference>
<dbReference type="GO" id="GO:0005829">
    <property type="term" value="C:cytosol"/>
    <property type="evidence" value="ECO:0007669"/>
    <property type="project" value="TreeGrafter"/>
</dbReference>
<proteinExistence type="predicted"/>
<dbReference type="InterPro" id="IPR036388">
    <property type="entry name" value="WH-like_DNA-bd_sf"/>
</dbReference>
<accession>A0AAE3TCM8</accession>
<dbReference type="PROSITE" id="PS01332">
    <property type="entry name" value="HTH_RRF2_1"/>
    <property type="match status" value="1"/>
</dbReference>
<evidence type="ECO:0000313" key="2">
    <source>
        <dbReference type="Proteomes" id="UP001221302"/>
    </source>
</evidence>
<dbReference type="NCBIfam" id="TIGR00738">
    <property type="entry name" value="rrf2_super"/>
    <property type="match status" value="1"/>
</dbReference>
<sequence length="142" mass="15967">MTVIFSKSCELGLQAVLFLSTKEKRLFNAFEVSKELKVPKEYVSKVLQMLTASGIVGSRKGKNGGFYLAKEPIEIKLIDIVEAIDGLEVFKTCVLGFPGCSHETPCPVHEKWGKLRDEAYRMLSEETLEDLKDKTINKLKLL</sequence>
<comment type="caution">
    <text evidence="1">The sequence shown here is derived from an EMBL/GenBank/DDBJ whole genome shotgun (WGS) entry which is preliminary data.</text>
</comment>
<dbReference type="GO" id="GO:0003700">
    <property type="term" value="F:DNA-binding transcription factor activity"/>
    <property type="evidence" value="ECO:0007669"/>
    <property type="project" value="TreeGrafter"/>
</dbReference>
<dbReference type="PANTHER" id="PTHR33221">
    <property type="entry name" value="WINGED HELIX-TURN-HELIX TRANSCRIPTIONAL REGULATOR, RRF2 FAMILY"/>
    <property type="match status" value="1"/>
</dbReference>
<keyword evidence="2" id="KW-1185">Reference proteome</keyword>
<dbReference type="AlphaFoldDB" id="A0AAE3TCM8"/>
<gene>
    <name evidence="1" type="ORF">P0M35_05510</name>
</gene>
<dbReference type="Gene3D" id="1.10.10.10">
    <property type="entry name" value="Winged helix-like DNA-binding domain superfamily/Winged helix DNA-binding domain"/>
    <property type="match status" value="1"/>
</dbReference>
<name>A0AAE3TCM8_9BACT</name>
<dbReference type="PANTHER" id="PTHR33221:SF15">
    <property type="entry name" value="HTH-TYPE TRANSCRIPTIONAL REGULATOR YWGB-RELATED"/>
    <property type="match status" value="1"/>
</dbReference>
<organism evidence="1 2">
    <name type="scientific">Stygiobacter electus</name>
    <dbReference type="NCBI Taxonomy" id="3032292"/>
    <lineage>
        <taxon>Bacteria</taxon>
        <taxon>Pseudomonadati</taxon>
        <taxon>Ignavibacteriota</taxon>
        <taxon>Ignavibacteria</taxon>
        <taxon>Ignavibacteriales</taxon>
        <taxon>Melioribacteraceae</taxon>
        <taxon>Stygiobacter</taxon>
    </lineage>
</organism>
<reference evidence="1" key="1">
    <citation type="submission" date="2023-03" db="EMBL/GenBank/DDBJ databases">
        <title>Stygiobacter electus gen. nov., sp. nov., facultatively anaerobic thermotolerant bacterium of the class Ignavibacteria from a well of Yessentuki mineral water deposit.</title>
        <authorList>
            <person name="Podosokorskaya O.A."/>
            <person name="Elcheninov A.G."/>
            <person name="Petrova N.F."/>
            <person name="Zavarzina D.G."/>
            <person name="Kublanov I.V."/>
            <person name="Merkel A.Y."/>
        </authorList>
    </citation>
    <scope>NUCLEOTIDE SEQUENCE</scope>
    <source>
        <strain evidence="1">09-Me</strain>
    </source>
</reference>
<protein>
    <submittedName>
        <fullName evidence="1">Rrf2 family transcriptional regulator</fullName>
    </submittedName>
</protein>
<dbReference type="EMBL" id="JARGDL010000005">
    <property type="protein sequence ID" value="MDF1611596.1"/>
    <property type="molecule type" value="Genomic_DNA"/>
</dbReference>